<keyword evidence="2" id="KW-1185">Reference proteome</keyword>
<dbReference type="OrthoDB" id="9862331at2"/>
<comment type="caution">
    <text evidence="1">The sequence shown here is derived from an EMBL/GenBank/DDBJ whole genome shotgun (WGS) entry which is preliminary data.</text>
</comment>
<protein>
    <submittedName>
        <fullName evidence="1">Uncharacterized protein</fullName>
    </submittedName>
</protein>
<dbReference type="RefSeq" id="WP_107282088.1">
    <property type="nucleotide sequence ID" value="NZ_PYMC01000002.1"/>
</dbReference>
<dbReference type="EMBL" id="PYMC01000002">
    <property type="protein sequence ID" value="PSW06724.1"/>
    <property type="molecule type" value="Genomic_DNA"/>
</dbReference>
<evidence type="ECO:0000313" key="2">
    <source>
        <dbReference type="Proteomes" id="UP000240904"/>
    </source>
</evidence>
<reference evidence="1 2" key="1">
    <citation type="submission" date="2018-03" db="EMBL/GenBank/DDBJ databases">
        <title>Whole genome sequencing of Histamine producing bacteria.</title>
        <authorList>
            <person name="Butler K."/>
        </authorList>
    </citation>
    <scope>NUCLEOTIDE SEQUENCE [LARGE SCALE GENOMIC DNA]</scope>
    <source>
        <strain evidence="1 2">DSM 16190</strain>
    </source>
</reference>
<gene>
    <name evidence="1" type="ORF">C9I89_04100</name>
</gene>
<accession>A0A2T3N369</accession>
<dbReference type="Proteomes" id="UP000240904">
    <property type="component" value="Unassembled WGS sequence"/>
</dbReference>
<organism evidence="1 2">
    <name type="scientific">Photobacterium lipolyticum</name>
    <dbReference type="NCBI Taxonomy" id="266810"/>
    <lineage>
        <taxon>Bacteria</taxon>
        <taxon>Pseudomonadati</taxon>
        <taxon>Pseudomonadota</taxon>
        <taxon>Gammaproteobacteria</taxon>
        <taxon>Vibrionales</taxon>
        <taxon>Vibrionaceae</taxon>
        <taxon>Photobacterium</taxon>
    </lineage>
</organism>
<sequence>MVATVLKHDDSTFKVMQKRLFPRIRFKDTGVDFFEHFFHVCYNEAAIAAIKSDSVHDNGIYVKRRIIRGSADIYEEDIYPHTNSFFGANEFEKVSRVSTEFYNALFDIFNKHYWIVNLWINVYEANKNSRLGREITRAFIINSIDAAASFIIDNADVDLKAKSVHGNCPTRTIFYMDILDQKKIKKCVRKPYYDTLMRHTVSDDRSNVDLIMLLRFAAVNNSSNSDERYDLSMLKDLLDLSETSDDLNDSKSEKELSRSLMLLFRLKRKQLKKAYKPILISKK</sequence>
<evidence type="ECO:0000313" key="1">
    <source>
        <dbReference type="EMBL" id="PSW06724.1"/>
    </source>
</evidence>
<name>A0A2T3N369_9GAMM</name>
<proteinExistence type="predicted"/>
<dbReference type="AlphaFoldDB" id="A0A2T3N369"/>